<dbReference type="PANTHER" id="PTHR14969">
    <property type="entry name" value="SPHINGOSINE-1-PHOSPHATE PHOSPHOHYDROLASE"/>
    <property type="match status" value="1"/>
</dbReference>
<evidence type="ECO:0000256" key="7">
    <source>
        <dbReference type="SAM" id="Phobius"/>
    </source>
</evidence>
<dbReference type="GO" id="GO:0016787">
    <property type="term" value="F:hydrolase activity"/>
    <property type="evidence" value="ECO:0007669"/>
    <property type="project" value="UniProtKB-KW"/>
</dbReference>
<reference evidence="9 10" key="1">
    <citation type="submission" date="2016-10" db="EMBL/GenBank/DDBJ databases">
        <title>Genome sequence of Streptomyces sp. MUSC 93.</title>
        <authorList>
            <person name="Lee L.-H."/>
            <person name="Ser H.-L."/>
            <person name="Law J.W.-F."/>
        </authorList>
    </citation>
    <scope>NUCLEOTIDE SEQUENCE [LARGE SCALE GENOMIC DNA]</scope>
    <source>
        <strain evidence="9 10">MUSC 93</strain>
    </source>
</reference>
<dbReference type="InterPro" id="IPR036938">
    <property type="entry name" value="PAP2/HPO_sf"/>
</dbReference>
<comment type="caution">
    <text evidence="9">The sequence shown here is derived from an EMBL/GenBank/DDBJ whole genome shotgun (WGS) entry which is preliminary data.</text>
</comment>
<evidence type="ECO:0000256" key="5">
    <source>
        <dbReference type="ARBA" id="ARBA00022989"/>
    </source>
</evidence>
<name>A0A1S2PKB3_9ACTN</name>
<feature type="domain" description="Phosphatidic acid phosphatase type 2/haloperoxidase" evidence="8">
    <location>
        <begin position="65"/>
        <end position="175"/>
    </location>
</feature>
<sequence length="216" mass="23065">MMYAFDGSTIDGSAYTDVVDLAGRAPSWLDSVVSAWSTYGLGLFAVLMVLAWWRARRKGSGAALVALAVPLVVVLAYAVNSGLKLLVREDRPCQSLHVTTLEACPAPGDWSFPSNHTAIAAAAAVALFFVSRRIGYVALVAAAAMAASRVWVGAHYPHDVAVGFIVGALVAAVTMIPLGRRPDRLALRLEATRLRPLLSSSIPRREPDLERVSTPR</sequence>
<evidence type="ECO:0000259" key="8">
    <source>
        <dbReference type="SMART" id="SM00014"/>
    </source>
</evidence>
<evidence type="ECO:0000256" key="6">
    <source>
        <dbReference type="ARBA" id="ARBA00023136"/>
    </source>
</evidence>
<dbReference type="SUPFAM" id="SSF48317">
    <property type="entry name" value="Acid phosphatase/Vanadium-dependent haloperoxidase"/>
    <property type="match status" value="1"/>
</dbReference>
<protein>
    <recommendedName>
        <fullName evidence="8">Phosphatidic acid phosphatase type 2/haloperoxidase domain-containing protein</fullName>
    </recommendedName>
</protein>
<evidence type="ECO:0000313" key="9">
    <source>
        <dbReference type="EMBL" id="OIJ94248.1"/>
    </source>
</evidence>
<dbReference type="Pfam" id="PF01569">
    <property type="entry name" value="PAP2"/>
    <property type="match status" value="1"/>
</dbReference>
<dbReference type="InterPro" id="IPR000326">
    <property type="entry name" value="PAP2/HPO"/>
</dbReference>
<dbReference type="SMART" id="SM00014">
    <property type="entry name" value="acidPPc"/>
    <property type="match status" value="1"/>
</dbReference>
<dbReference type="AlphaFoldDB" id="A0A1S2PKB3"/>
<keyword evidence="3 7" id="KW-0812">Transmembrane</keyword>
<evidence type="ECO:0000256" key="1">
    <source>
        <dbReference type="ARBA" id="ARBA00004651"/>
    </source>
</evidence>
<feature type="transmembrane region" description="Helical" evidence="7">
    <location>
        <begin position="60"/>
        <end position="79"/>
    </location>
</feature>
<keyword evidence="5 7" id="KW-1133">Transmembrane helix</keyword>
<evidence type="ECO:0000313" key="10">
    <source>
        <dbReference type="Proteomes" id="UP000179935"/>
    </source>
</evidence>
<feature type="transmembrane region" description="Helical" evidence="7">
    <location>
        <begin position="33"/>
        <end position="53"/>
    </location>
</feature>
<evidence type="ECO:0000256" key="2">
    <source>
        <dbReference type="ARBA" id="ARBA00022475"/>
    </source>
</evidence>
<feature type="transmembrane region" description="Helical" evidence="7">
    <location>
        <begin position="110"/>
        <end position="129"/>
    </location>
</feature>
<dbReference type="STRING" id="1428652.BIV24_11035"/>
<keyword evidence="2" id="KW-1003">Cell membrane</keyword>
<dbReference type="GO" id="GO:0005886">
    <property type="term" value="C:plasma membrane"/>
    <property type="evidence" value="ECO:0007669"/>
    <property type="project" value="UniProtKB-SubCell"/>
</dbReference>
<dbReference type="Proteomes" id="UP000179935">
    <property type="component" value="Unassembled WGS sequence"/>
</dbReference>
<dbReference type="OrthoDB" id="5243958at2"/>
<keyword evidence="10" id="KW-1185">Reference proteome</keyword>
<dbReference type="RefSeq" id="WP_071366067.1">
    <property type="nucleotide sequence ID" value="NZ_MLYP01000028.1"/>
</dbReference>
<gene>
    <name evidence="9" type="ORF">BIV24_11035</name>
</gene>
<feature type="transmembrane region" description="Helical" evidence="7">
    <location>
        <begin position="160"/>
        <end position="179"/>
    </location>
</feature>
<evidence type="ECO:0000256" key="4">
    <source>
        <dbReference type="ARBA" id="ARBA00022801"/>
    </source>
</evidence>
<organism evidence="9 10">
    <name type="scientific">Streptomyces colonosanans</name>
    <dbReference type="NCBI Taxonomy" id="1428652"/>
    <lineage>
        <taxon>Bacteria</taxon>
        <taxon>Bacillati</taxon>
        <taxon>Actinomycetota</taxon>
        <taxon>Actinomycetes</taxon>
        <taxon>Kitasatosporales</taxon>
        <taxon>Streptomycetaceae</taxon>
        <taxon>Streptomyces</taxon>
    </lineage>
</organism>
<comment type="subcellular location">
    <subcellularLocation>
        <location evidence="1">Cell membrane</location>
        <topology evidence="1">Multi-pass membrane protein</topology>
    </subcellularLocation>
</comment>
<proteinExistence type="predicted"/>
<accession>A0A1S2PKB3</accession>
<dbReference type="Gene3D" id="1.20.144.10">
    <property type="entry name" value="Phosphatidic acid phosphatase type 2/haloperoxidase"/>
    <property type="match status" value="1"/>
</dbReference>
<dbReference type="EMBL" id="MLYP01000028">
    <property type="protein sequence ID" value="OIJ94248.1"/>
    <property type="molecule type" value="Genomic_DNA"/>
</dbReference>
<keyword evidence="6 7" id="KW-0472">Membrane</keyword>
<dbReference type="PANTHER" id="PTHR14969:SF62">
    <property type="entry name" value="DECAPRENYLPHOSPHORYL-5-PHOSPHORIBOSE PHOSPHATASE RV3807C-RELATED"/>
    <property type="match status" value="1"/>
</dbReference>
<evidence type="ECO:0000256" key="3">
    <source>
        <dbReference type="ARBA" id="ARBA00022692"/>
    </source>
</evidence>
<keyword evidence="4" id="KW-0378">Hydrolase</keyword>